<gene>
    <name evidence="1" type="ordered locus">VEA_001753</name>
</gene>
<dbReference type="Proteomes" id="UP000002571">
    <property type="component" value="Chromosome 1"/>
</dbReference>
<evidence type="ECO:0000313" key="2">
    <source>
        <dbReference type="Proteomes" id="UP000002571"/>
    </source>
</evidence>
<keyword evidence="2" id="KW-1185">Reference proteome</keyword>
<organism evidence="1 2">
    <name type="scientific">Vibrio antiquarius (strain Ex25)</name>
    <dbReference type="NCBI Taxonomy" id="150340"/>
    <lineage>
        <taxon>Bacteria</taxon>
        <taxon>Pseudomonadati</taxon>
        <taxon>Pseudomonadota</taxon>
        <taxon>Gammaproteobacteria</taxon>
        <taxon>Vibrionales</taxon>
        <taxon>Vibrionaceae</taxon>
        <taxon>Vibrio</taxon>
        <taxon>Vibrio diabolicus subgroup</taxon>
    </lineage>
</organism>
<accession>A0ACA6QHV5</accession>
<dbReference type="EMBL" id="CP001805">
    <property type="protein sequence ID" value="ACY49916.1"/>
    <property type="molecule type" value="Genomic_DNA"/>
</dbReference>
<proteinExistence type="predicted"/>
<reference evidence="1" key="1">
    <citation type="submission" date="2009-10" db="EMBL/GenBank/DDBJ databases">
        <authorList>
            <consortium name="Los Alamos National Laboratory (LANL)"/>
            <consortium name="National Microbial Pathogen Data Resource (NMPDR)"/>
            <person name="Munk A.C."/>
            <person name="Tapia R."/>
            <person name="Green L."/>
            <person name="Rogers Y."/>
            <person name="Detter J.C."/>
            <person name="Bruce D."/>
            <person name="Brettin T.S."/>
            <person name="Colwell R."/>
            <person name="Huq A."/>
            <person name="Grim C.J."/>
            <person name="Hasan N.A."/>
            <person name="Vonstein V."/>
            <person name="Bartels D."/>
        </authorList>
    </citation>
    <scope>NUCLEOTIDE SEQUENCE</scope>
    <source>
        <strain evidence="1">EX25</strain>
    </source>
</reference>
<name>A0ACA6QHV5_VIBAE</name>
<protein>
    <submittedName>
        <fullName evidence="1">Uncharacterized protein</fullName>
    </submittedName>
</protein>
<sequence length="39" mass="4615">MIKFKLDKVKAPQKGKRLPYVVIESPRKFFFPLAYLETS</sequence>
<evidence type="ECO:0000313" key="1">
    <source>
        <dbReference type="EMBL" id="ACY49916.1"/>
    </source>
</evidence>